<evidence type="ECO:0000313" key="1">
    <source>
        <dbReference type="EMBL" id="CAD8116448.1"/>
    </source>
</evidence>
<comment type="caution">
    <text evidence="1">The sequence shown here is derived from an EMBL/GenBank/DDBJ whole genome shotgun (WGS) entry which is preliminary data.</text>
</comment>
<organism evidence="1 2">
    <name type="scientific">Paramecium sonneborni</name>
    <dbReference type="NCBI Taxonomy" id="65129"/>
    <lineage>
        <taxon>Eukaryota</taxon>
        <taxon>Sar</taxon>
        <taxon>Alveolata</taxon>
        <taxon>Ciliophora</taxon>
        <taxon>Intramacronucleata</taxon>
        <taxon>Oligohymenophorea</taxon>
        <taxon>Peniculida</taxon>
        <taxon>Parameciidae</taxon>
        <taxon>Paramecium</taxon>
    </lineage>
</organism>
<dbReference type="Proteomes" id="UP000692954">
    <property type="component" value="Unassembled WGS sequence"/>
</dbReference>
<proteinExistence type="predicted"/>
<sequence>MSIFINYLSLRICFQYIQKYTTSQISRKIQQIDEIFKDYSNNKKNQQNNRFIYIQKINEKNMFGRQSYQNLISISNKEQYIIIASKFFLIMEQKGSIFSFEIFSQEIQLS</sequence>
<reference evidence="1" key="1">
    <citation type="submission" date="2021-01" db="EMBL/GenBank/DDBJ databases">
        <authorList>
            <consortium name="Genoscope - CEA"/>
            <person name="William W."/>
        </authorList>
    </citation>
    <scope>NUCLEOTIDE SEQUENCE</scope>
</reference>
<evidence type="ECO:0000313" key="2">
    <source>
        <dbReference type="Proteomes" id="UP000692954"/>
    </source>
</evidence>
<accession>A0A8S1QKC4</accession>
<keyword evidence="2" id="KW-1185">Reference proteome</keyword>
<name>A0A8S1QKC4_9CILI</name>
<dbReference type="AlphaFoldDB" id="A0A8S1QKC4"/>
<dbReference type="EMBL" id="CAJJDN010000111">
    <property type="protein sequence ID" value="CAD8116448.1"/>
    <property type="molecule type" value="Genomic_DNA"/>
</dbReference>
<gene>
    <name evidence="1" type="ORF">PSON_ATCC_30995.1.T1110035</name>
</gene>
<protein>
    <submittedName>
        <fullName evidence="1">Uncharacterized protein</fullName>
    </submittedName>
</protein>